<accession>A0ABP8MY61</accession>
<dbReference type="InterPro" id="IPR027823">
    <property type="entry name" value="DUF4468"/>
</dbReference>
<name>A0ABP8MY61_9BACT</name>
<dbReference type="Pfam" id="PF14730">
    <property type="entry name" value="DUF4468"/>
    <property type="match status" value="1"/>
</dbReference>
<sequence>MILCSSVTLSYAKTKLAPASLQLKDAEWSFEKVIEVPNTPQKDIYESMKTWVLSHVPTADKNTQFDDANQAQIITYVSLPLGNLWTFYTDVTLSFKFTIQVKDNKARFSAGAFNYSAIGTSSNLGIKNSPLETYEDEKGMVKKINQKIDESFPAFIAKAEKGLAKQKSDW</sequence>
<evidence type="ECO:0000259" key="1">
    <source>
        <dbReference type="Pfam" id="PF14730"/>
    </source>
</evidence>
<reference evidence="3" key="1">
    <citation type="journal article" date="2019" name="Int. J. Syst. Evol. Microbiol.">
        <title>The Global Catalogue of Microorganisms (GCM) 10K type strain sequencing project: providing services to taxonomists for standard genome sequencing and annotation.</title>
        <authorList>
            <consortium name="The Broad Institute Genomics Platform"/>
            <consortium name="The Broad Institute Genome Sequencing Center for Infectious Disease"/>
            <person name="Wu L."/>
            <person name="Ma J."/>
        </authorList>
    </citation>
    <scope>NUCLEOTIDE SEQUENCE [LARGE SCALE GENOMIC DNA]</scope>
    <source>
        <strain evidence="3">JCM 31921</strain>
    </source>
</reference>
<dbReference type="EMBL" id="BAABEZ010000024">
    <property type="protein sequence ID" value="GAA4458100.1"/>
    <property type="molecule type" value="Genomic_DNA"/>
</dbReference>
<dbReference type="Gene3D" id="3.30.530.80">
    <property type="match status" value="1"/>
</dbReference>
<evidence type="ECO:0000313" key="2">
    <source>
        <dbReference type="EMBL" id="GAA4458100.1"/>
    </source>
</evidence>
<comment type="caution">
    <text evidence="2">The sequence shown here is derived from an EMBL/GenBank/DDBJ whole genome shotgun (WGS) entry which is preliminary data.</text>
</comment>
<gene>
    <name evidence="2" type="ORF">GCM10023092_25900</name>
</gene>
<evidence type="ECO:0000313" key="3">
    <source>
        <dbReference type="Proteomes" id="UP001501410"/>
    </source>
</evidence>
<proteinExistence type="predicted"/>
<feature type="domain" description="DUF4468" evidence="1">
    <location>
        <begin position="30"/>
        <end position="115"/>
    </location>
</feature>
<organism evidence="2 3">
    <name type="scientific">Rurimicrobium arvi</name>
    <dbReference type="NCBI Taxonomy" id="2049916"/>
    <lineage>
        <taxon>Bacteria</taxon>
        <taxon>Pseudomonadati</taxon>
        <taxon>Bacteroidota</taxon>
        <taxon>Chitinophagia</taxon>
        <taxon>Chitinophagales</taxon>
        <taxon>Chitinophagaceae</taxon>
        <taxon>Rurimicrobium</taxon>
    </lineage>
</organism>
<keyword evidence="3" id="KW-1185">Reference proteome</keyword>
<dbReference type="Proteomes" id="UP001501410">
    <property type="component" value="Unassembled WGS sequence"/>
</dbReference>
<protein>
    <recommendedName>
        <fullName evidence="1">DUF4468 domain-containing protein</fullName>
    </recommendedName>
</protein>